<dbReference type="EMBL" id="CP061799">
    <property type="protein sequence ID" value="QTA82719.1"/>
    <property type="molecule type" value="Genomic_DNA"/>
</dbReference>
<name>A0A975BCK1_9BACT</name>
<protein>
    <submittedName>
        <fullName evidence="1">Uncharacterized protein</fullName>
    </submittedName>
</protein>
<dbReference type="RefSeq" id="WP_207688610.1">
    <property type="nucleotide sequence ID" value="NZ_CP061799.1"/>
</dbReference>
<reference evidence="1" key="1">
    <citation type="journal article" date="2021" name="Microb. Physiol.">
        <title>Proteogenomic Insights into the Physiology of Marine, Sulfate-Reducing, Filamentous Desulfonema limicola and Desulfonema magnum.</title>
        <authorList>
            <person name="Schnaars V."/>
            <person name="Wohlbrand L."/>
            <person name="Scheve S."/>
            <person name="Hinrichs C."/>
            <person name="Reinhardt R."/>
            <person name="Rabus R."/>
        </authorList>
    </citation>
    <scope>NUCLEOTIDE SEQUENCE</scope>
    <source>
        <strain evidence="1">5ac10</strain>
    </source>
</reference>
<dbReference type="Proteomes" id="UP000663720">
    <property type="component" value="Chromosome"/>
</dbReference>
<organism evidence="1 2">
    <name type="scientific">Desulfonema limicola</name>
    <dbReference type="NCBI Taxonomy" id="45656"/>
    <lineage>
        <taxon>Bacteria</taxon>
        <taxon>Pseudomonadati</taxon>
        <taxon>Thermodesulfobacteriota</taxon>
        <taxon>Desulfobacteria</taxon>
        <taxon>Desulfobacterales</taxon>
        <taxon>Desulfococcaceae</taxon>
        <taxon>Desulfonema</taxon>
    </lineage>
</organism>
<accession>A0A975BCK1</accession>
<proteinExistence type="predicted"/>
<dbReference type="AlphaFoldDB" id="A0A975BCK1"/>
<evidence type="ECO:0000313" key="1">
    <source>
        <dbReference type="EMBL" id="QTA82719.1"/>
    </source>
</evidence>
<keyword evidence="2" id="KW-1185">Reference proteome</keyword>
<gene>
    <name evidence="1" type="ORF">dnl_51010</name>
</gene>
<dbReference type="KEGG" id="dli:dnl_51010"/>
<sequence>MTKEQEAQYEDADSLREIIKNLEKRKFKLDCGHVTTFGYYLSNDITIKTNKHPEIICSLCGY</sequence>
<evidence type="ECO:0000313" key="2">
    <source>
        <dbReference type="Proteomes" id="UP000663720"/>
    </source>
</evidence>